<dbReference type="EMBL" id="CP111021">
    <property type="protein sequence ID" value="WAR15870.1"/>
    <property type="molecule type" value="Genomic_DNA"/>
</dbReference>
<reference evidence="1" key="1">
    <citation type="submission" date="2022-11" db="EMBL/GenBank/DDBJ databases">
        <title>Centuries of genome instability and evolution in soft-shell clam transmissible cancer (bioRxiv).</title>
        <authorList>
            <person name="Hart S.F.M."/>
            <person name="Yonemitsu M.A."/>
            <person name="Giersch R.M."/>
            <person name="Beal B.F."/>
            <person name="Arriagada G."/>
            <person name="Davis B.W."/>
            <person name="Ostrander E.A."/>
            <person name="Goff S.P."/>
            <person name="Metzger M.J."/>
        </authorList>
    </citation>
    <scope>NUCLEOTIDE SEQUENCE</scope>
    <source>
        <strain evidence="1">MELC-2E11</strain>
        <tissue evidence="1">Siphon/mantle</tissue>
    </source>
</reference>
<keyword evidence="2" id="KW-1185">Reference proteome</keyword>
<evidence type="ECO:0000313" key="1">
    <source>
        <dbReference type="EMBL" id="WAR15870.1"/>
    </source>
</evidence>
<proteinExistence type="predicted"/>
<evidence type="ECO:0000313" key="2">
    <source>
        <dbReference type="Proteomes" id="UP001164746"/>
    </source>
</evidence>
<evidence type="ECO:0008006" key="3">
    <source>
        <dbReference type="Google" id="ProtNLM"/>
    </source>
</evidence>
<dbReference type="Proteomes" id="UP001164746">
    <property type="component" value="Chromosome 10"/>
</dbReference>
<name>A0ABY7F113_MYAAR</name>
<accession>A0ABY7F113</accession>
<organism evidence="1 2">
    <name type="scientific">Mya arenaria</name>
    <name type="common">Soft-shell clam</name>
    <dbReference type="NCBI Taxonomy" id="6604"/>
    <lineage>
        <taxon>Eukaryota</taxon>
        <taxon>Metazoa</taxon>
        <taxon>Spiralia</taxon>
        <taxon>Lophotrochozoa</taxon>
        <taxon>Mollusca</taxon>
        <taxon>Bivalvia</taxon>
        <taxon>Autobranchia</taxon>
        <taxon>Heteroconchia</taxon>
        <taxon>Euheterodonta</taxon>
        <taxon>Imparidentia</taxon>
        <taxon>Neoheterodontei</taxon>
        <taxon>Myida</taxon>
        <taxon>Myoidea</taxon>
        <taxon>Myidae</taxon>
        <taxon>Mya</taxon>
    </lineage>
</organism>
<gene>
    <name evidence="1" type="ORF">MAR_030464</name>
</gene>
<sequence>MRGQGYYGAAIMCGRFRGVQARIREQYS</sequence>
<protein>
    <recommendedName>
        <fullName evidence="3">Homeo box C6a</fullName>
    </recommendedName>
</protein>